<proteinExistence type="predicted"/>
<evidence type="ECO:0000313" key="1">
    <source>
        <dbReference type="EMBL" id="CAG8807590.1"/>
    </source>
</evidence>
<organism evidence="1 2">
    <name type="scientific">Dentiscutata erythropus</name>
    <dbReference type="NCBI Taxonomy" id="1348616"/>
    <lineage>
        <taxon>Eukaryota</taxon>
        <taxon>Fungi</taxon>
        <taxon>Fungi incertae sedis</taxon>
        <taxon>Mucoromycota</taxon>
        <taxon>Glomeromycotina</taxon>
        <taxon>Glomeromycetes</taxon>
        <taxon>Diversisporales</taxon>
        <taxon>Gigasporaceae</taxon>
        <taxon>Dentiscutata</taxon>
    </lineage>
</organism>
<dbReference type="OrthoDB" id="2385516at2759"/>
<evidence type="ECO:0000313" key="2">
    <source>
        <dbReference type="Proteomes" id="UP000789405"/>
    </source>
</evidence>
<accession>A0A9N9K1Y5</accession>
<dbReference type="Proteomes" id="UP000789405">
    <property type="component" value="Unassembled WGS sequence"/>
</dbReference>
<dbReference type="EMBL" id="CAJVPY010042745">
    <property type="protein sequence ID" value="CAG8807590.1"/>
    <property type="molecule type" value="Genomic_DNA"/>
</dbReference>
<protein>
    <submittedName>
        <fullName evidence="1">8817_t:CDS:1</fullName>
    </submittedName>
</protein>
<feature type="non-terminal residue" evidence="1">
    <location>
        <position position="1"/>
    </location>
</feature>
<reference evidence="1" key="1">
    <citation type="submission" date="2021-06" db="EMBL/GenBank/DDBJ databases">
        <authorList>
            <person name="Kallberg Y."/>
            <person name="Tangrot J."/>
            <person name="Rosling A."/>
        </authorList>
    </citation>
    <scope>NUCLEOTIDE SEQUENCE</scope>
    <source>
        <strain evidence="1">MA453B</strain>
    </source>
</reference>
<dbReference type="AlphaFoldDB" id="A0A9N9K1Y5"/>
<keyword evidence="2" id="KW-1185">Reference proteome</keyword>
<comment type="caution">
    <text evidence="1">The sequence shown here is derived from an EMBL/GenBank/DDBJ whole genome shotgun (WGS) entry which is preliminary data.</text>
</comment>
<gene>
    <name evidence="1" type="ORF">DERYTH_LOCUS24711</name>
</gene>
<sequence length="154" mass="18271">KEYADFVNVDTIKGEKYLEEKFNLTTEITKYFLEVKKRRPSDIPYNPNPKTLENSLREIKIINYDPDGRKHTTQQHSKLRAVVLIVYANSESENHYIGEVYYSIANFFELAENYILLPFEWRDEVKPEDLYEVDYGKIKKKAETILEILEKLAI</sequence>
<name>A0A9N9K1Y5_9GLOM</name>